<name>A0A2I1DA59_ASPC2</name>
<dbReference type="GO" id="GO:0050660">
    <property type="term" value="F:flavin adenine dinucleotide binding"/>
    <property type="evidence" value="ECO:0007669"/>
    <property type="project" value="InterPro"/>
</dbReference>
<dbReference type="AlphaFoldDB" id="A0A2I1DA59"/>
<dbReference type="PRINTS" id="PR00370">
    <property type="entry name" value="FMOXYGENASE"/>
</dbReference>
<dbReference type="InterPro" id="IPR036188">
    <property type="entry name" value="FAD/NAD-bd_sf"/>
</dbReference>
<keyword evidence="3" id="KW-0274">FAD</keyword>
<dbReference type="InterPro" id="IPR050346">
    <property type="entry name" value="FMO-like"/>
</dbReference>
<proteinExistence type="inferred from homology"/>
<reference evidence="6" key="1">
    <citation type="submission" date="2016-12" db="EMBL/GenBank/DDBJ databases">
        <title>The genomes of Aspergillus section Nigri reveals drivers in fungal speciation.</title>
        <authorList>
            <consortium name="DOE Joint Genome Institute"/>
            <person name="Vesth T.C."/>
            <person name="Nybo J."/>
            <person name="Theobald S."/>
            <person name="Brandl J."/>
            <person name="Frisvad J.C."/>
            <person name="Nielsen K.F."/>
            <person name="Lyhne E.K."/>
            <person name="Kogle M.E."/>
            <person name="Kuo A."/>
            <person name="Riley R."/>
            <person name="Clum A."/>
            <person name="Nolan M."/>
            <person name="Lipzen A."/>
            <person name="Salamov A."/>
            <person name="Henrissat B."/>
            <person name="Wiebenga A."/>
            <person name="De vries R.P."/>
            <person name="Grigoriev I.V."/>
            <person name="Mortensen U.H."/>
            <person name="Andersen M.R."/>
            <person name="Baker S.E."/>
        </authorList>
    </citation>
    <scope>NUCLEOTIDE SEQUENCE</scope>
    <source>
        <strain evidence="6">IBT 28561</strain>
    </source>
</reference>
<evidence type="ECO:0000256" key="4">
    <source>
        <dbReference type="ARBA" id="ARBA00022857"/>
    </source>
</evidence>
<dbReference type="GeneID" id="36548545"/>
<evidence type="ECO:0000313" key="6">
    <source>
        <dbReference type="EMBL" id="PKY06748.1"/>
    </source>
</evidence>
<keyword evidence="7" id="KW-1185">Reference proteome</keyword>
<dbReference type="OrthoDB" id="66881at2759"/>
<evidence type="ECO:0000256" key="3">
    <source>
        <dbReference type="ARBA" id="ARBA00022827"/>
    </source>
</evidence>
<dbReference type="Gene3D" id="3.50.50.60">
    <property type="entry name" value="FAD/NAD(P)-binding domain"/>
    <property type="match status" value="1"/>
</dbReference>
<dbReference type="Pfam" id="PF00743">
    <property type="entry name" value="FMO-like"/>
    <property type="match status" value="2"/>
</dbReference>
<dbReference type="PANTHER" id="PTHR23023">
    <property type="entry name" value="DIMETHYLANILINE MONOOXYGENASE"/>
    <property type="match status" value="1"/>
</dbReference>
<sequence length="597" mass="66247">MKVAVIGGGPSGLVTLKYLVAAHHFQSVDPIEVQLFESEDRVGGTFAYRTYDRAELVSSAQLTTFSDYRWPDKSVDYLSAVEYVDYLEGYCERFGLWPHIHLSTRVDKIERTGKGGHRITVTHGGETRTWDCDAVAVCSGLHVKPNIPSIPGLDRVPVVFHSSDYKHVQQLGKDTNVMVLGAGETGMDIAYFSVTADATKSTTVCHRNGFVIGSKRLPEIKLFGWPIYKAPGKALPVDVYRPYLFATSYVHPKLRGAAQSAMTRWTVTALHWLATGTTRGFDQWVGALPADKFDESHYFYCKSTKAMPYISAPYRSKSWIHRLRSSIIQATLPDTGSRTIDLAPWPESIDENGVVHFESTSRPEGQMMLQKGPCKPDVVVLATGYTQSFPFLDSQYCTPDQADQRGIWRTGDESVGYIGFVRPSFGAIPPLAEMQAQAWVLKLLGRLPGPLEEDNTYRLFRNPSGRIEYGVDHDLFAHRLALDIGASPSFLQAIAHGWKVTVFWALGGTLNTKFRLAGPWVWPGASEVIRNELLDSVTGRRSVIELVSQFITTLIVSGIPSLLFWLGDQLVALFAEIFRFLGALVGISESQNKEKAG</sequence>
<dbReference type="EMBL" id="MSFM01000003">
    <property type="protein sequence ID" value="PKY06748.1"/>
    <property type="molecule type" value="Genomic_DNA"/>
</dbReference>
<accession>A0A2I1DA59</accession>
<dbReference type="GO" id="GO:0004499">
    <property type="term" value="F:N,N-dimethylaniline monooxygenase activity"/>
    <property type="evidence" value="ECO:0007669"/>
    <property type="project" value="InterPro"/>
</dbReference>
<evidence type="ECO:0000256" key="2">
    <source>
        <dbReference type="ARBA" id="ARBA00022630"/>
    </source>
</evidence>
<keyword evidence="5" id="KW-0560">Oxidoreductase</keyword>
<evidence type="ECO:0000256" key="5">
    <source>
        <dbReference type="ARBA" id="ARBA00023002"/>
    </source>
</evidence>
<dbReference type="VEuPathDB" id="FungiDB:P168DRAFT_325575"/>
<comment type="caution">
    <text evidence="6">The sequence shown here is derived from an EMBL/GenBank/DDBJ whole genome shotgun (WGS) entry which is preliminary data.</text>
</comment>
<dbReference type="RefSeq" id="XP_024695342.1">
    <property type="nucleotide sequence ID" value="XM_024841021.1"/>
</dbReference>
<dbReference type="InterPro" id="IPR020946">
    <property type="entry name" value="Flavin_mOase-like"/>
</dbReference>
<dbReference type="Proteomes" id="UP000234254">
    <property type="component" value="Unassembled WGS sequence"/>
</dbReference>
<dbReference type="GO" id="GO:0050661">
    <property type="term" value="F:NADP binding"/>
    <property type="evidence" value="ECO:0007669"/>
    <property type="project" value="InterPro"/>
</dbReference>
<evidence type="ECO:0000256" key="1">
    <source>
        <dbReference type="ARBA" id="ARBA00009183"/>
    </source>
</evidence>
<protein>
    <submittedName>
        <fullName evidence="6">Dimethylaniline monooxygenase</fullName>
    </submittedName>
</protein>
<dbReference type="InterPro" id="IPR000960">
    <property type="entry name" value="Flavin_mOase"/>
</dbReference>
<keyword evidence="4" id="KW-0521">NADP</keyword>
<evidence type="ECO:0000313" key="7">
    <source>
        <dbReference type="Proteomes" id="UP000234254"/>
    </source>
</evidence>
<dbReference type="SUPFAM" id="SSF51905">
    <property type="entry name" value="FAD/NAD(P)-binding domain"/>
    <property type="match status" value="1"/>
</dbReference>
<comment type="similarity">
    <text evidence="1">Belongs to the FMO family.</text>
</comment>
<organism evidence="6 7">
    <name type="scientific">Aspergillus campestris (strain IBT 28561)</name>
    <dbReference type="NCBI Taxonomy" id="1392248"/>
    <lineage>
        <taxon>Eukaryota</taxon>
        <taxon>Fungi</taxon>
        <taxon>Dikarya</taxon>
        <taxon>Ascomycota</taxon>
        <taxon>Pezizomycotina</taxon>
        <taxon>Eurotiomycetes</taxon>
        <taxon>Eurotiomycetidae</taxon>
        <taxon>Eurotiales</taxon>
        <taxon>Aspergillaceae</taxon>
        <taxon>Aspergillus</taxon>
        <taxon>Aspergillus subgen. Circumdati</taxon>
    </lineage>
</organism>
<keyword evidence="2" id="KW-0285">Flavoprotein</keyword>
<gene>
    <name evidence="6" type="ORF">P168DRAFT_325575</name>
</gene>
<keyword evidence="6" id="KW-0503">Monooxygenase</keyword>
<dbReference type="PIRSF" id="PIRSF000332">
    <property type="entry name" value="FMO"/>
    <property type="match status" value="1"/>
</dbReference>